<keyword evidence="1" id="KW-0472">Membrane</keyword>
<proteinExistence type="predicted"/>
<dbReference type="EMBL" id="VSWD01000005">
    <property type="protein sequence ID" value="KAK3102771.1"/>
    <property type="molecule type" value="Genomic_DNA"/>
</dbReference>
<evidence type="ECO:0000313" key="2">
    <source>
        <dbReference type="EMBL" id="KAK3102771.1"/>
    </source>
</evidence>
<dbReference type="Proteomes" id="UP001186944">
    <property type="component" value="Unassembled WGS sequence"/>
</dbReference>
<feature type="transmembrane region" description="Helical" evidence="1">
    <location>
        <begin position="21"/>
        <end position="46"/>
    </location>
</feature>
<feature type="transmembrane region" description="Helical" evidence="1">
    <location>
        <begin position="52"/>
        <end position="77"/>
    </location>
</feature>
<name>A0AA88YR65_PINIB</name>
<keyword evidence="1" id="KW-1133">Transmembrane helix</keyword>
<keyword evidence="3" id="KW-1185">Reference proteome</keyword>
<comment type="caution">
    <text evidence="2">The sequence shown here is derived from an EMBL/GenBank/DDBJ whole genome shotgun (WGS) entry which is preliminary data.</text>
</comment>
<protein>
    <recommendedName>
        <fullName evidence="4">Transmembrane protein</fullName>
    </recommendedName>
</protein>
<gene>
    <name evidence="2" type="ORF">FSP39_013834</name>
</gene>
<evidence type="ECO:0000256" key="1">
    <source>
        <dbReference type="SAM" id="Phobius"/>
    </source>
</evidence>
<accession>A0AA88YR65</accession>
<evidence type="ECO:0000313" key="3">
    <source>
        <dbReference type="Proteomes" id="UP001186944"/>
    </source>
</evidence>
<evidence type="ECO:0008006" key="4">
    <source>
        <dbReference type="Google" id="ProtNLM"/>
    </source>
</evidence>
<dbReference type="AlphaFoldDB" id="A0AA88YR65"/>
<organism evidence="2 3">
    <name type="scientific">Pinctada imbricata</name>
    <name type="common">Atlantic pearl-oyster</name>
    <name type="synonym">Pinctada martensii</name>
    <dbReference type="NCBI Taxonomy" id="66713"/>
    <lineage>
        <taxon>Eukaryota</taxon>
        <taxon>Metazoa</taxon>
        <taxon>Spiralia</taxon>
        <taxon>Lophotrochozoa</taxon>
        <taxon>Mollusca</taxon>
        <taxon>Bivalvia</taxon>
        <taxon>Autobranchia</taxon>
        <taxon>Pteriomorphia</taxon>
        <taxon>Pterioida</taxon>
        <taxon>Pterioidea</taxon>
        <taxon>Pteriidae</taxon>
        <taxon>Pinctada</taxon>
    </lineage>
</organism>
<sequence>MYSDNDDDDEPQTSGLCCLGGCLTGCAFCVLLLIILPAGVLLTFYASNNKDYGVLSAGICLIAVPLMSVPVVLIVFLNRRRIRRFRKRKVLSKVQKDEERTGNQTRY</sequence>
<reference evidence="2" key="1">
    <citation type="submission" date="2019-08" db="EMBL/GenBank/DDBJ databases">
        <title>The improved chromosome-level genome for the pearl oyster Pinctada fucata martensii using PacBio sequencing and Hi-C.</title>
        <authorList>
            <person name="Zheng Z."/>
        </authorList>
    </citation>
    <scope>NUCLEOTIDE SEQUENCE</scope>
    <source>
        <strain evidence="2">ZZ-2019</strain>
        <tissue evidence="2">Adductor muscle</tissue>
    </source>
</reference>
<keyword evidence="1" id="KW-0812">Transmembrane</keyword>